<reference evidence="3 4" key="1">
    <citation type="journal article" date="2011" name="Nature">
        <title>A high-resolution map of human evolutionary constraint using 29 mammals.</title>
        <authorList>
            <person name="Lindblad-Toh K."/>
            <person name="Garber M."/>
            <person name="Zuk O."/>
            <person name="Lin M.F."/>
            <person name="Parker B.J."/>
            <person name="Washietl S."/>
            <person name="Kheradpour P."/>
            <person name="Ernst J."/>
            <person name="Jordan G."/>
            <person name="Mauceli E."/>
            <person name="Ward L.D."/>
            <person name="Lowe C.B."/>
            <person name="Holloway A.K."/>
            <person name="Clamp M."/>
            <person name="Gnerre S."/>
            <person name="Alfoldi J."/>
            <person name="Beal K."/>
            <person name="Chang J."/>
            <person name="Clawson H."/>
            <person name="Cuff J."/>
            <person name="Di Palma F."/>
            <person name="Fitzgerald S."/>
            <person name="Flicek P."/>
            <person name="Guttman M."/>
            <person name="Hubisz M.J."/>
            <person name="Jaffe D.B."/>
            <person name="Jungreis I."/>
            <person name="Kent W.J."/>
            <person name="Kostka D."/>
            <person name="Lara M."/>
            <person name="Martins A.L."/>
            <person name="Massingham T."/>
            <person name="Moltke I."/>
            <person name="Raney B.J."/>
            <person name="Rasmussen M.D."/>
            <person name="Robinson J."/>
            <person name="Stark A."/>
            <person name="Vilella A.J."/>
            <person name="Wen J."/>
            <person name="Xie X."/>
            <person name="Zody M.C."/>
            <person name="Baldwin J."/>
            <person name="Bloom T."/>
            <person name="Chin C.W."/>
            <person name="Heiman D."/>
            <person name="Nicol R."/>
            <person name="Nusbaum C."/>
            <person name="Young S."/>
            <person name="Wilkinson J."/>
            <person name="Worley K.C."/>
            <person name="Kovar C.L."/>
            <person name="Muzny D.M."/>
            <person name="Gibbs R.A."/>
            <person name="Cree A."/>
            <person name="Dihn H.H."/>
            <person name="Fowler G."/>
            <person name="Jhangiani S."/>
            <person name="Joshi V."/>
            <person name="Lee S."/>
            <person name="Lewis L.R."/>
            <person name="Nazareth L.V."/>
            <person name="Okwuonu G."/>
            <person name="Santibanez J."/>
            <person name="Warren W.C."/>
            <person name="Mardis E.R."/>
            <person name="Weinstock G.M."/>
            <person name="Wilson R.K."/>
            <person name="Delehaunty K."/>
            <person name="Dooling D."/>
            <person name="Fronik C."/>
            <person name="Fulton L."/>
            <person name="Fulton B."/>
            <person name="Graves T."/>
            <person name="Minx P."/>
            <person name="Sodergren E."/>
            <person name="Birney E."/>
            <person name="Margulies E.H."/>
            <person name="Herrero J."/>
            <person name="Green E.D."/>
            <person name="Haussler D."/>
            <person name="Siepel A."/>
            <person name="Goldman N."/>
            <person name="Pollard K.S."/>
            <person name="Pedersen J.S."/>
            <person name="Lander E.S."/>
            <person name="Kellis M."/>
        </authorList>
    </citation>
    <scope>NUCLEOTIDE SEQUENCE [LARGE SCALE GENOMIC DNA]</scope>
    <source>
        <strain evidence="4">Thorbecke</strain>
    </source>
</reference>
<feature type="compositionally biased region" description="Basic and acidic residues" evidence="1">
    <location>
        <begin position="158"/>
        <end position="170"/>
    </location>
</feature>
<feature type="signal peptide" evidence="2">
    <location>
        <begin position="1"/>
        <end position="16"/>
    </location>
</feature>
<name>G1T6T6_RABIT</name>
<reference evidence="3" key="3">
    <citation type="submission" date="2025-09" db="UniProtKB">
        <authorList>
            <consortium name="Ensembl"/>
        </authorList>
    </citation>
    <scope>IDENTIFICATION</scope>
    <source>
        <strain evidence="3">Thorbecke</strain>
    </source>
</reference>
<dbReference type="Ensembl" id="ENSOCUT00000014146.4">
    <property type="protein sequence ID" value="ENSOCUP00000012158.3"/>
    <property type="gene ID" value="ENSOCUG00000014149.4"/>
</dbReference>
<keyword evidence="4" id="KW-1185">Reference proteome</keyword>
<reference evidence="3" key="2">
    <citation type="submission" date="2025-08" db="UniProtKB">
        <authorList>
            <consortium name="Ensembl"/>
        </authorList>
    </citation>
    <scope>IDENTIFICATION</scope>
    <source>
        <strain evidence="3">Thorbecke</strain>
    </source>
</reference>
<feature type="region of interest" description="Disordered" evidence="1">
    <location>
        <begin position="139"/>
        <end position="184"/>
    </location>
</feature>
<dbReference type="Proteomes" id="UP000001811">
    <property type="component" value="Unplaced"/>
</dbReference>
<evidence type="ECO:0000256" key="1">
    <source>
        <dbReference type="SAM" id="MobiDB-lite"/>
    </source>
</evidence>
<dbReference type="GO" id="GO:0001669">
    <property type="term" value="C:acrosomal vesicle"/>
    <property type="evidence" value="ECO:0007669"/>
    <property type="project" value="InterPro"/>
</dbReference>
<feature type="region of interest" description="Disordered" evidence="1">
    <location>
        <begin position="33"/>
        <end position="63"/>
    </location>
</feature>
<feature type="chain" id="PRO_5023824953" evidence="2">
    <location>
        <begin position="17"/>
        <end position="184"/>
    </location>
</feature>
<evidence type="ECO:0000313" key="4">
    <source>
        <dbReference type="Proteomes" id="UP000001811"/>
    </source>
</evidence>
<dbReference type="PaxDb" id="9986-ENSOCUP00000012158"/>
<keyword evidence="2" id="KW-0732">Signal</keyword>
<dbReference type="HOGENOM" id="CLU_2837971_0_0_1"/>
<dbReference type="InterPro" id="IPR029301">
    <property type="entry name" value="SPACA7"/>
</dbReference>
<organism evidence="3 4">
    <name type="scientific">Oryctolagus cuniculus</name>
    <name type="common">Rabbit</name>
    <dbReference type="NCBI Taxonomy" id="9986"/>
    <lineage>
        <taxon>Eukaryota</taxon>
        <taxon>Metazoa</taxon>
        <taxon>Chordata</taxon>
        <taxon>Craniata</taxon>
        <taxon>Vertebrata</taxon>
        <taxon>Euteleostomi</taxon>
        <taxon>Mammalia</taxon>
        <taxon>Eutheria</taxon>
        <taxon>Euarchontoglires</taxon>
        <taxon>Glires</taxon>
        <taxon>Lagomorpha</taxon>
        <taxon>Leporidae</taxon>
        <taxon>Oryctolagus</taxon>
    </lineage>
</organism>
<dbReference type="Bgee" id="ENSOCUG00000014149">
    <property type="expression patterns" value="Expressed in testis and 6 other cell types or tissues"/>
</dbReference>
<dbReference type="InParanoid" id="G1T6T6"/>
<evidence type="ECO:0000256" key="2">
    <source>
        <dbReference type="SAM" id="SignalP"/>
    </source>
</evidence>
<dbReference type="AlphaFoldDB" id="G1T6T6"/>
<dbReference type="FunCoup" id="G1T6T6">
    <property type="interactions" value="8"/>
</dbReference>
<evidence type="ECO:0000313" key="3">
    <source>
        <dbReference type="Ensembl" id="ENSOCUP00000012158.3"/>
    </source>
</evidence>
<sequence length="184" mass="19791">MGLFFFFFLGGGYVCHQDFQTVLVFLQEFRAGPAQPSSGPPGRGSCSASTGCTDGPRHGRPVGRGSCGPVARASLCSRVLFPDEILVQEILDPNKTKSAETQTTAATVPMKTVQEKNSGIDENYQADSSENYHELLEHIQFSSGNEDRNSNNEASTDENAHVGAAEDSRKPQLSAGGRHRQAQS</sequence>
<proteinExistence type="predicted"/>
<dbReference type="Pfam" id="PF15307">
    <property type="entry name" value="SPACA7"/>
    <property type="match status" value="1"/>
</dbReference>
<protein>
    <submittedName>
        <fullName evidence="3">Uncharacterized protein</fullName>
    </submittedName>
</protein>
<accession>G1T6T6</accession>